<reference evidence="2 3" key="1">
    <citation type="journal article" date="2019" name="Emerg. Microbes Infect.">
        <title>Comprehensive subspecies identification of 175 nontuberculous mycobacteria species based on 7547 genomic profiles.</title>
        <authorList>
            <person name="Matsumoto Y."/>
            <person name="Kinjo T."/>
            <person name="Motooka D."/>
            <person name="Nabeya D."/>
            <person name="Jung N."/>
            <person name="Uechi K."/>
            <person name="Horii T."/>
            <person name="Iida T."/>
            <person name="Fujita J."/>
            <person name="Nakamura S."/>
        </authorList>
    </citation>
    <scope>NUCLEOTIDE SEQUENCE [LARGE SCALE GENOMIC DNA]</scope>
    <source>
        <strain evidence="2 3">JCM 17322</strain>
    </source>
</reference>
<feature type="region of interest" description="Disordered" evidence="1">
    <location>
        <begin position="1"/>
        <end position="34"/>
    </location>
</feature>
<organism evidence="2 3">
    <name type="scientific">Mycobacterium botniense</name>
    <dbReference type="NCBI Taxonomy" id="84962"/>
    <lineage>
        <taxon>Bacteria</taxon>
        <taxon>Bacillati</taxon>
        <taxon>Actinomycetota</taxon>
        <taxon>Actinomycetes</taxon>
        <taxon>Mycobacteriales</taxon>
        <taxon>Mycobacteriaceae</taxon>
        <taxon>Mycobacterium</taxon>
    </lineage>
</organism>
<dbReference type="RefSeq" id="WP_246216777.1">
    <property type="nucleotide sequence ID" value="NZ_BLKW01000004.1"/>
</dbReference>
<evidence type="ECO:0000313" key="2">
    <source>
        <dbReference type="EMBL" id="GFG75854.1"/>
    </source>
</evidence>
<name>A0A7I9Y1E8_9MYCO</name>
<accession>A0A7I9Y1E8</accession>
<feature type="compositionally biased region" description="Low complexity" evidence="1">
    <location>
        <begin position="75"/>
        <end position="92"/>
    </location>
</feature>
<feature type="region of interest" description="Disordered" evidence="1">
    <location>
        <begin position="74"/>
        <end position="101"/>
    </location>
</feature>
<dbReference type="EMBL" id="BLKW01000004">
    <property type="protein sequence ID" value="GFG75854.1"/>
    <property type="molecule type" value="Genomic_DNA"/>
</dbReference>
<keyword evidence="3" id="KW-1185">Reference proteome</keyword>
<comment type="caution">
    <text evidence="2">The sequence shown here is derived from an EMBL/GenBank/DDBJ whole genome shotgun (WGS) entry which is preliminary data.</text>
</comment>
<sequence>MRYNPPPNWPKPPEGWVPPPQWSPDPSWPPPPPGWKLWVDDDAPAVRPAQSVLNRFERSSDDVEYFGDDRAWSDAAAQAAPAHAQPTAGPPALAAQPTEVAPEELSVHHLGRPVMIRWEDEHRYHIGTVAAVSADSSAINVKLAGSDTVVSFAREGARRDPANPRLYVWM</sequence>
<evidence type="ECO:0000313" key="3">
    <source>
        <dbReference type="Proteomes" id="UP000465361"/>
    </source>
</evidence>
<proteinExistence type="predicted"/>
<protein>
    <submittedName>
        <fullName evidence="2">Uncharacterized protein</fullName>
    </submittedName>
</protein>
<dbReference type="AlphaFoldDB" id="A0A7I9Y1E8"/>
<dbReference type="Proteomes" id="UP000465361">
    <property type="component" value="Unassembled WGS sequence"/>
</dbReference>
<evidence type="ECO:0000256" key="1">
    <source>
        <dbReference type="SAM" id="MobiDB-lite"/>
    </source>
</evidence>
<gene>
    <name evidence="2" type="ORF">MBOT_32190</name>
</gene>